<gene>
    <name evidence="1" type="ORF">WICANDRAFT_81527</name>
</gene>
<dbReference type="OrthoDB" id="4080238at2759"/>
<dbReference type="GeneID" id="30202496"/>
<dbReference type="PANTHER" id="PTHR10644">
    <property type="entry name" value="DNA REPAIR/RNA PROCESSING CPSF FAMILY"/>
    <property type="match status" value="1"/>
</dbReference>
<keyword evidence="2" id="KW-1185">Reference proteome</keyword>
<dbReference type="STRING" id="683960.A0A1E3NXC2"/>
<dbReference type="Proteomes" id="UP000094112">
    <property type="component" value="Unassembled WGS sequence"/>
</dbReference>
<dbReference type="InterPro" id="IPR050358">
    <property type="entry name" value="RSE1/DDB1/CFT1"/>
</dbReference>
<accession>A0A1E3NXC2</accession>
<protein>
    <submittedName>
        <fullName evidence="1">Uncharacterized protein</fullName>
    </submittedName>
</protein>
<sequence length="1169" mass="133395">MEVQIEDLKDLTEPIDGDVDDVFHWRASEEEKATNERFSTDYSVLKQSLISSPIVKQIFKVKYSTNKKVEGLSNEAYNDDGSIMTKKMMKDLSRPNPDSFDMDIDDDLETEMLKYTTNDDRNGMAAPEDIEIDLTEEYRPELADVLVLVRHSSIVINNEYEVKLPSTIRSSNLLKGSKVEEGIWDEDSLLITLSSGFLLLVRFFQVNDSVKPYVVQWWKASSSIKQHPTLDEIGKETLTHPSGSLAALTSAQGHIRLFHCSQTAHGVMLDNIQNINFDGQILHSCFLEPLKDVSETNHALIFTLIITSHRRYMIRLFECWLDEKRIIEHSPFLLTNEFDVPVFVVPFKQGVFLMMEKKIVIITVNQMLSADYNFLQAKFSGAFPTGYYKPNTRITGEGNEILISTEDGTIYSIIVVEDRIHVRPILRVPKLSHFILERVEDGFALYYSCSFGYGGYRLFPKLLSDEEDSYKYLLDSCDQLDIISNWAPLLDVEVVDTRNNRQELWLANARSLSRLRYGYKAEKEIQDNKLRKAYKVFNHVVGDDLYFIFSFIDKTLVFKYEDDQLIDVEDSGLELINRTINISSVQSICVQVLERSIIVTDFASENTMRLDLEEDMVLADSSDIYTAAITESISIEGSVSNNLSFFESSGDIHLFGESVTLKIPVTFLRFFSFADQLFLAIGGANVAKIFKKQDMGFNLELEVEIEFSDPNDFVVFSGEVFISSRLGEFSKYSMVFENEKLALSHAYTLRLSESPIEFSSSSAELFLISKYLWKLNVGETYPSPVIFDEPKERSVYSVIKLKQSKYAVLRDDGFSFVNISNYLQPILRSIKLSQVPRRVKYISHLNVFAIISESSLLFTSKVSKLETRLYSRRQSSQSLFEDEIPLSLSEWILPTTDKAFRNLLIGCRTSTGGSIKVLQPKFSLDSTEVVEAYEIYSAKTDAPVLAFEQLNDDTVIYSSGFKLVISTYDLEKKKMLDSIIVHEFNSLIMNIDVKDDIVLVSTKDYSVSKFKYSEGELSLQGSDYCVRKVTNSLSLNDNVTITTDKLHCSISGIQGYETRFRSFVSFVPKLKRCELKPLWYDGQIMNRFIAYGLGGEIQLYTLLDKETAQDLAKHLNNKKMVPNSVTQKGLWDLNDNMWVNDRNVNVIDGDLLLQNYSGELAKMLNAISF</sequence>
<reference evidence="1 2" key="1">
    <citation type="journal article" date="2016" name="Proc. Natl. Acad. Sci. U.S.A.">
        <title>Comparative genomics of biotechnologically important yeasts.</title>
        <authorList>
            <person name="Riley R."/>
            <person name="Haridas S."/>
            <person name="Wolfe K.H."/>
            <person name="Lopes M.R."/>
            <person name="Hittinger C.T."/>
            <person name="Goeker M."/>
            <person name="Salamov A.A."/>
            <person name="Wisecaver J.H."/>
            <person name="Long T.M."/>
            <person name="Calvey C.H."/>
            <person name="Aerts A.L."/>
            <person name="Barry K.W."/>
            <person name="Choi C."/>
            <person name="Clum A."/>
            <person name="Coughlan A.Y."/>
            <person name="Deshpande S."/>
            <person name="Douglass A.P."/>
            <person name="Hanson S.J."/>
            <person name="Klenk H.-P."/>
            <person name="LaButti K.M."/>
            <person name="Lapidus A."/>
            <person name="Lindquist E.A."/>
            <person name="Lipzen A.M."/>
            <person name="Meier-Kolthoff J.P."/>
            <person name="Ohm R.A."/>
            <person name="Otillar R.P."/>
            <person name="Pangilinan J.L."/>
            <person name="Peng Y."/>
            <person name="Rokas A."/>
            <person name="Rosa C.A."/>
            <person name="Scheuner C."/>
            <person name="Sibirny A.A."/>
            <person name="Slot J.C."/>
            <person name="Stielow J.B."/>
            <person name="Sun H."/>
            <person name="Kurtzman C.P."/>
            <person name="Blackwell M."/>
            <person name="Grigoriev I.V."/>
            <person name="Jeffries T.W."/>
        </authorList>
    </citation>
    <scope>NUCLEOTIDE SEQUENCE [LARGE SCALE GENOMIC DNA]</scope>
    <source>
        <strain evidence="2">ATCC 58044 / CBS 1984 / NCYC 433 / NRRL Y-366-8</strain>
    </source>
</reference>
<dbReference type="EMBL" id="KV454214">
    <property type="protein sequence ID" value="ODQ57312.1"/>
    <property type="molecule type" value="Genomic_DNA"/>
</dbReference>
<dbReference type="Gene3D" id="2.130.10.10">
    <property type="entry name" value="YVTN repeat-like/Quinoprotein amine dehydrogenase"/>
    <property type="match status" value="1"/>
</dbReference>
<dbReference type="InterPro" id="IPR015943">
    <property type="entry name" value="WD40/YVTN_repeat-like_dom_sf"/>
</dbReference>
<dbReference type="AlphaFoldDB" id="A0A1E3NXC2"/>
<dbReference type="RefSeq" id="XP_019036519.1">
    <property type="nucleotide sequence ID" value="XM_019185250.1"/>
</dbReference>
<proteinExistence type="predicted"/>
<name>A0A1E3NXC2_WICAA</name>
<organism evidence="1 2">
    <name type="scientific">Wickerhamomyces anomalus (strain ATCC 58044 / CBS 1984 / NCYC 433 / NRRL Y-366-8)</name>
    <name type="common">Yeast</name>
    <name type="synonym">Hansenula anomala</name>
    <dbReference type="NCBI Taxonomy" id="683960"/>
    <lineage>
        <taxon>Eukaryota</taxon>
        <taxon>Fungi</taxon>
        <taxon>Dikarya</taxon>
        <taxon>Ascomycota</taxon>
        <taxon>Saccharomycotina</taxon>
        <taxon>Saccharomycetes</taxon>
        <taxon>Phaffomycetales</taxon>
        <taxon>Wickerhamomycetaceae</taxon>
        <taxon>Wickerhamomyces</taxon>
    </lineage>
</organism>
<evidence type="ECO:0000313" key="2">
    <source>
        <dbReference type="Proteomes" id="UP000094112"/>
    </source>
</evidence>
<evidence type="ECO:0000313" key="1">
    <source>
        <dbReference type="EMBL" id="ODQ57312.1"/>
    </source>
</evidence>